<dbReference type="InterPro" id="IPR011990">
    <property type="entry name" value="TPR-like_helical_dom_sf"/>
</dbReference>
<organism evidence="5">
    <name type="scientific">Salinimicrobium catena</name>
    <dbReference type="NCBI Taxonomy" id="390640"/>
    <lineage>
        <taxon>Bacteria</taxon>
        <taxon>Pseudomonadati</taxon>
        <taxon>Bacteroidota</taxon>
        <taxon>Flavobacteriia</taxon>
        <taxon>Flavobacteriales</taxon>
        <taxon>Flavobacteriaceae</taxon>
        <taxon>Salinimicrobium</taxon>
    </lineage>
</organism>
<evidence type="ECO:0000256" key="3">
    <source>
        <dbReference type="PROSITE-ProRule" id="PRU00339"/>
    </source>
</evidence>
<dbReference type="Pfam" id="PF14559">
    <property type="entry name" value="TPR_19"/>
    <property type="match status" value="1"/>
</dbReference>
<dbReference type="PANTHER" id="PTHR44858:SF1">
    <property type="entry name" value="UDP-N-ACETYLGLUCOSAMINE--PEPTIDE N-ACETYLGLUCOSAMINYLTRANSFERASE SPINDLY-RELATED"/>
    <property type="match status" value="1"/>
</dbReference>
<dbReference type="PROSITE" id="PS50293">
    <property type="entry name" value="TPR_REGION"/>
    <property type="match status" value="1"/>
</dbReference>
<gene>
    <name evidence="5" type="ORF">ENO10_00670</name>
</gene>
<feature type="transmembrane region" description="Helical" evidence="4">
    <location>
        <begin position="104"/>
        <end position="122"/>
    </location>
</feature>
<keyword evidence="4" id="KW-0472">Membrane</keyword>
<feature type="repeat" description="TPR" evidence="3">
    <location>
        <begin position="430"/>
        <end position="463"/>
    </location>
</feature>
<evidence type="ECO:0000256" key="2">
    <source>
        <dbReference type="ARBA" id="ARBA00022803"/>
    </source>
</evidence>
<reference evidence="5" key="1">
    <citation type="journal article" date="2020" name="mSystems">
        <title>Genome- and Community-Level Interaction Insights into Carbon Utilization and Element Cycling Functions of Hydrothermarchaeota in Hydrothermal Sediment.</title>
        <authorList>
            <person name="Zhou Z."/>
            <person name="Liu Y."/>
            <person name="Xu W."/>
            <person name="Pan J."/>
            <person name="Luo Z.H."/>
            <person name="Li M."/>
        </authorList>
    </citation>
    <scope>NUCLEOTIDE SEQUENCE [LARGE SCALE GENOMIC DNA]</scope>
    <source>
        <strain evidence="5">SpSt-1235</strain>
    </source>
</reference>
<evidence type="ECO:0000256" key="1">
    <source>
        <dbReference type="ARBA" id="ARBA00022737"/>
    </source>
</evidence>
<keyword evidence="1" id="KW-0677">Repeat</keyword>
<dbReference type="InterPro" id="IPR019734">
    <property type="entry name" value="TPR_rpt"/>
</dbReference>
<sequence>MTVKDGRSFKFWRELKRRNVPRVLAIYAGTAFVILEAADIIFPRWGLPDWTVDLVLYLLLVGVVITFILSWVYDISPGGIVRTTPDEVAGHEQVKITGKAKKPVLSNIIIAVLMVVIGILIYPKIFRNSDSPLSGSMQSSIAVLPLKIIGDDSELGFFASGLVESLTHMLSKVGNSKQSFSVIPPSEILEALTAGEARKKFGVSLVISGSIQRDQTSSRLILNLIDAKTQNLIRSEKLDYSKDQNLIIQDEIISVMVRMLGLELEAETRDLITMGGSTLNEANELYLVGRGIFREGIETLEDIDVAIDLFQRAIQKDSLFAMAYAGLAQAYTLKYHFTLDPSWNDESLMYSLKAVELNDQDAYALMSLAASLVEQGKYDEALAYYEKSKDIDSSRANIYSELAYLYEMQGALNKAEQYYKKAVELDPDSHLSRYYLGGFYLVQDRPEEAILEFEKALEYSPGHLTIMHAIAACYFQLEDFNKALELFGEILEKDSLQGQVLWKMAVIYYYQGDFESSISHYSLALQLIPKNSTLYAGMGRAYLWSGQESLANESFQNAISIAHADSTVSDINFATWFGLMGNLDSADYYLERSDIASAPEDLDATTSFVIGELFLILGREDVAYPYLESGLKRDYGWFEIRYSPFYAELKQEEDFQEMIARAKDCLN</sequence>
<feature type="repeat" description="TPR" evidence="3">
    <location>
        <begin position="396"/>
        <end position="429"/>
    </location>
</feature>
<proteinExistence type="predicted"/>
<dbReference type="SUPFAM" id="SSF48452">
    <property type="entry name" value="TPR-like"/>
    <property type="match status" value="1"/>
</dbReference>
<protein>
    <submittedName>
        <fullName evidence="5">Tetratricopeptide repeat protein</fullName>
    </submittedName>
</protein>
<evidence type="ECO:0000313" key="5">
    <source>
        <dbReference type="EMBL" id="HER39715.1"/>
    </source>
</evidence>
<feature type="transmembrane region" description="Helical" evidence="4">
    <location>
        <begin position="54"/>
        <end position="73"/>
    </location>
</feature>
<keyword evidence="2 3" id="KW-0802">TPR repeat</keyword>
<dbReference type="InterPro" id="IPR050498">
    <property type="entry name" value="Ycf3"/>
</dbReference>
<dbReference type="PROSITE" id="PS50005">
    <property type="entry name" value="TPR"/>
    <property type="match status" value="4"/>
</dbReference>
<dbReference type="EMBL" id="DSEE01000047">
    <property type="protein sequence ID" value="HER39715.1"/>
    <property type="molecule type" value="Genomic_DNA"/>
</dbReference>
<keyword evidence="4" id="KW-1133">Transmembrane helix</keyword>
<dbReference type="PANTHER" id="PTHR44858">
    <property type="entry name" value="TETRATRICOPEPTIDE REPEAT PROTEIN 6"/>
    <property type="match status" value="1"/>
</dbReference>
<keyword evidence="4" id="KW-0812">Transmembrane</keyword>
<comment type="caution">
    <text evidence="5">The sequence shown here is derived from an EMBL/GenBank/DDBJ whole genome shotgun (WGS) entry which is preliminary data.</text>
</comment>
<dbReference type="Pfam" id="PF13181">
    <property type="entry name" value="TPR_8"/>
    <property type="match status" value="1"/>
</dbReference>
<dbReference type="Proteomes" id="UP000885753">
    <property type="component" value="Unassembled WGS sequence"/>
</dbReference>
<name>A0A7C2RNV1_9FLAO</name>
<feature type="repeat" description="TPR" evidence="3">
    <location>
        <begin position="498"/>
        <end position="531"/>
    </location>
</feature>
<feature type="transmembrane region" description="Helical" evidence="4">
    <location>
        <begin position="20"/>
        <end position="42"/>
    </location>
</feature>
<dbReference type="SUPFAM" id="SSF81901">
    <property type="entry name" value="HCP-like"/>
    <property type="match status" value="1"/>
</dbReference>
<feature type="repeat" description="TPR" evidence="3">
    <location>
        <begin position="362"/>
        <end position="395"/>
    </location>
</feature>
<evidence type="ECO:0000256" key="4">
    <source>
        <dbReference type="SAM" id="Phobius"/>
    </source>
</evidence>
<dbReference type="AlphaFoldDB" id="A0A7C2RNV1"/>
<dbReference type="Gene3D" id="1.25.40.10">
    <property type="entry name" value="Tetratricopeptide repeat domain"/>
    <property type="match status" value="3"/>
</dbReference>
<dbReference type="Pfam" id="PF13424">
    <property type="entry name" value="TPR_12"/>
    <property type="match status" value="1"/>
</dbReference>
<accession>A0A7C2RNV1</accession>
<dbReference type="SMART" id="SM00028">
    <property type="entry name" value="TPR"/>
    <property type="match status" value="6"/>
</dbReference>